<feature type="domain" description="Fatty acid desaturase" evidence="2">
    <location>
        <begin position="142"/>
        <end position="391"/>
    </location>
</feature>
<gene>
    <name evidence="3" type="ORF">g.12343</name>
</gene>
<dbReference type="EMBL" id="GDKF01006976">
    <property type="protein sequence ID" value="JAT71646.1"/>
    <property type="molecule type" value="Transcribed_RNA"/>
</dbReference>
<feature type="transmembrane region" description="Helical" evidence="1">
    <location>
        <begin position="144"/>
        <end position="164"/>
    </location>
</feature>
<dbReference type="InterPro" id="IPR012171">
    <property type="entry name" value="Fatty_acid_desaturase"/>
</dbReference>
<proteinExistence type="predicted"/>
<protein>
    <recommendedName>
        <fullName evidence="2">Fatty acid desaturase domain-containing protein</fullName>
    </recommendedName>
</protein>
<feature type="transmembrane region" description="Helical" evidence="1">
    <location>
        <begin position="272"/>
        <end position="295"/>
    </location>
</feature>
<sequence>MSAVVSTRAWQALPARPTQAFQRRIHAARVCAPGVTRASAIPARGPTTPQAAATLAPMQEPPAAAPATPQPAGLSDEERAALAQKLGYRTIGKDLPEDVTLVQVIKSMPPEVFEINPWRAWSAVGITLVSAAVSLYLISISPWYLLPFAWALAGTAFTGFFVIGHDAGHRAFSKNRLLEDIVGTLMFAPLIYPFEPWRIKHNHHHAHTNKLVEDTAWHPIMPELAATWSSSKRAFWKLALGSPVKCWASIGHWLLWHFDASKFTAKQMPRVLVSWAAVAAFAGLALPALVATTGWAGLVKYWLMPWLGYHFWMSTFTLVHHTAQHIPFKPAESWNAAQAQLAGTVHCDYPWLVEFLCHDISVHVPHHVNSKIPWYNLRAANESLRTNWGQYMTEARFNWRMMKNIFTELHEYDEANNYRPFDAEAERPDAFLEAQRKLLPDSM</sequence>
<dbReference type="CDD" id="cd03507">
    <property type="entry name" value="Delta12-FADS-like"/>
    <property type="match status" value="1"/>
</dbReference>
<dbReference type="GO" id="GO:0006629">
    <property type="term" value="P:lipid metabolic process"/>
    <property type="evidence" value="ECO:0007669"/>
    <property type="project" value="InterPro"/>
</dbReference>
<dbReference type="Pfam" id="PF00487">
    <property type="entry name" value="FA_desaturase"/>
    <property type="match status" value="1"/>
</dbReference>
<accession>A0A1D1ZXI3</accession>
<feature type="transmembrane region" description="Helical" evidence="1">
    <location>
        <begin position="118"/>
        <end position="138"/>
    </location>
</feature>
<name>A0A1D1ZXI3_AUXPR</name>
<reference evidence="3" key="1">
    <citation type="submission" date="2015-08" db="EMBL/GenBank/DDBJ databases">
        <authorList>
            <person name="Babu N.S."/>
            <person name="Beckwith C.J."/>
            <person name="Beseler K.G."/>
            <person name="Brison A."/>
            <person name="Carone J.V."/>
            <person name="Caskin T.P."/>
            <person name="Diamond M."/>
            <person name="Durham M.E."/>
            <person name="Foxe J.M."/>
            <person name="Go M."/>
            <person name="Henderson B.A."/>
            <person name="Jones I.B."/>
            <person name="McGettigan J.A."/>
            <person name="Micheletti S.J."/>
            <person name="Nasrallah M.E."/>
            <person name="Ortiz D."/>
            <person name="Piller C.R."/>
            <person name="Privatt S.R."/>
            <person name="Schneider S.L."/>
            <person name="Sharp S."/>
            <person name="Smith T.C."/>
            <person name="Stanton J.D."/>
            <person name="Ullery H.E."/>
            <person name="Wilson R.J."/>
            <person name="Serrano M.G."/>
            <person name="Buck G."/>
            <person name="Lee V."/>
            <person name="Wang Y."/>
            <person name="Carvalho R."/>
            <person name="Voegtly L."/>
            <person name="Shi R."/>
            <person name="Duckworth R."/>
            <person name="Johnson A."/>
            <person name="Loviza R."/>
            <person name="Walstead R."/>
            <person name="Shah Z."/>
            <person name="Kiflezghi M."/>
            <person name="Wade K."/>
            <person name="Ball S.L."/>
            <person name="Bradley K.W."/>
            <person name="Asai D.J."/>
            <person name="Bowman C.A."/>
            <person name="Russell D.A."/>
            <person name="Pope W.H."/>
            <person name="Jacobs-Sera D."/>
            <person name="Hendrix R.W."/>
            <person name="Hatfull G.F."/>
        </authorList>
    </citation>
    <scope>NUCLEOTIDE SEQUENCE</scope>
</reference>
<dbReference type="InterPro" id="IPR005804">
    <property type="entry name" value="FA_desaturase_dom"/>
</dbReference>
<dbReference type="GO" id="GO:0016491">
    <property type="term" value="F:oxidoreductase activity"/>
    <property type="evidence" value="ECO:0007669"/>
    <property type="project" value="InterPro"/>
</dbReference>
<keyword evidence="1" id="KW-1133">Transmembrane helix</keyword>
<dbReference type="AlphaFoldDB" id="A0A1D1ZXI3"/>
<dbReference type="PANTHER" id="PTHR32100">
    <property type="entry name" value="OMEGA-6 FATTY ACID DESATURASE, CHLOROPLASTIC"/>
    <property type="match status" value="1"/>
</dbReference>
<keyword evidence="1" id="KW-0812">Transmembrane</keyword>
<evidence type="ECO:0000259" key="2">
    <source>
        <dbReference type="Pfam" id="PF00487"/>
    </source>
</evidence>
<evidence type="ECO:0000313" key="3">
    <source>
        <dbReference type="EMBL" id="JAT71646.1"/>
    </source>
</evidence>
<keyword evidence="1" id="KW-0472">Membrane</keyword>
<evidence type="ECO:0000256" key="1">
    <source>
        <dbReference type="SAM" id="Phobius"/>
    </source>
</evidence>
<organism evidence="3">
    <name type="scientific">Auxenochlorella protothecoides</name>
    <name type="common">Green microalga</name>
    <name type="synonym">Chlorella protothecoides</name>
    <dbReference type="NCBI Taxonomy" id="3075"/>
    <lineage>
        <taxon>Eukaryota</taxon>
        <taxon>Viridiplantae</taxon>
        <taxon>Chlorophyta</taxon>
        <taxon>core chlorophytes</taxon>
        <taxon>Trebouxiophyceae</taxon>
        <taxon>Chlorellales</taxon>
        <taxon>Chlorellaceae</taxon>
        <taxon>Auxenochlorella</taxon>
    </lineage>
</organism>